<name>A0A967E4E5_9FLAO</name>
<gene>
    <name evidence="2" type="ORF">FK220_003060</name>
</gene>
<reference evidence="2" key="1">
    <citation type="submission" date="2019-07" db="EMBL/GenBank/DDBJ databases">
        <authorList>
            <person name="De-Chao Zhang Q."/>
        </authorList>
    </citation>
    <scope>NUCLEOTIDE SEQUENCE</scope>
    <source>
        <strain evidence="2">TP-CH-4</strain>
    </source>
</reference>
<comment type="caution">
    <text evidence="2">The sequence shown here is derived from an EMBL/GenBank/DDBJ whole genome shotgun (WGS) entry which is preliminary data.</text>
</comment>
<feature type="transmembrane region" description="Helical" evidence="1">
    <location>
        <begin position="140"/>
        <end position="160"/>
    </location>
</feature>
<feature type="transmembrane region" description="Helical" evidence="1">
    <location>
        <begin position="72"/>
        <end position="92"/>
    </location>
</feature>
<feature type="transmembrane region" description="Helical" evidence="1">
    <location>
        <begin position="35"/>
        <end position="52"/>
    </location>
</feature>
<feature type="transmembrane region" description="Helical" evidence="1">
    <location>
        <begin position="99"/>
        <end position="120"/>
    </location>
</feature>
<dbReference type="RefSeq" id="WP_152572804.1">
    <property type="nucleotide sequence ID" value="NZ_VIKU02000001.1"/>
</dbReference>
<feature type="transmembrane region" description="Helical" evidence="1">
    <location>
        <begin position="180"/>
        <end position="200"/>
    </location>
</feature>
<keyword evidence="1" id="KW-1133">Transmembrane helix</keyword>
<keyword evidence="1" id="KW-0812">Transmembrane</keyword>
<evidence type="ECO:0000256" key="1">
    <source>
        <dbReference type="SAM" id="Phobius"/>
    </source>
</evidence>
<accession>A0A967E4E5</accession>
<reference evidence="2" key="2">
    <citation type="submission" date="2020-03" db="EMBL/GenBank/DDBJ databases">
        <title>Flavobacteriaceae bacterium strain TP-CH-4, a member of the family Flavobacteriaceae isolated from a deep-sea seamount.</title>
        <authorList>
            <person name="Zhang D.-C."/>
        </authorList>
    </citation>
    <scope>NUCLEOTIDE SEQUENCE</scope>
    <source>
        <strain evidence="2">TP-CH-4</strain>
    </source>
</reference>
<keyword evidence="1" id="KW-0472">Membrane</keyword>
<protein>
    <submittedName>
        <fullName evidence="2">Uncharacterized protein</fullName>
    </submittedName>
</protein>
<dbReference type="Proteomes" id="UP000707206">
    <property type="component" value="Unassembled WGS sequence"/>
</dbReference>
<organism evidence="2 3">
    <name type="scientific">Pelagihabitans pacificus</name>
    <dbReference type="NCBI Taxonomy" id="2696054"/>
    <lineage>
        <taxon>Bacteria</taxon>
        <taxon>Pseudomonadati</taxon>
        <taxon>Bacteroidota</taxon>
        <taxon>Flavobacteriia</taxon>
        <taxon>Flavobacteriales</taxon>
        <taxon>Flavobacteriaceae</taxon>
        <taxon>Pelagihabitans</taxon>
    </lineage>
</organism>
<sequence length="277" mass="32165">MDASNVMNFLLIAGAIHGFIFNIATFLYRRRIEQPVIFLNLFVFFLSMNNLQSWLIAKGYALNVFFLENFIFPWYVLIVPMFYAFLIHYFGLEKKKKSFLSLSIGIFMGEFLAQSIFLTFVDQGWFDSGGIATYNAIEDAVTLFYSLFIFSKVISLVFPYPQLNSSLLEFDNLKWIKRTIAWGGVIFILWGIAVALNIFSTHIKAPYSYYPLRVASSILIYWMGYQAFFRYTVFKDQITLSRKRNRGREGFLAKEKKCKDEGSDKLQVNFKGHTSGE</sequence>
<evidence type="ECO:0000313" key="3">
    <source>
        <dbReference type="Proteomes" id="UP000707206"/>
    </source>
</evidence>
<keyword evidence="3" id="KW-1185">Reference proteome</keyword>
<evidence type="ECO:0000313" key="2">
    <source>
        <dbReference type="EMBL" id="NHF58307.1"/>
    </source>
</evidence>
<feature type="transmembrane region" description="Helical" evidence="1">
    <location>
        <begin position="212"/>
        <end position="234"/>
    </location>
</feature>
<feature type="transmembrane region" description="Helical" evidence="1">
    <location>
        <begin position="6"/>
        <end position="28"/>
    </location>
</feature>
<proteinExistence type="predicted"/>
<dbReference type="AlphaFoldDB" id="A0A967E4E5"/>
<dbReference type="EMBL" id="VIKU02000001">
    <property type="protein sequence ID" value="NHF58307.1"/>
    <property type="molecule type" value="Genomic_DNA"/>
</dbReference>